<dbReference type="OrthoDB" id="3174087at2"/>
<dbReference type="Pfam" id="PF01370">
    <property type="entry name" value="Epimerase"/>
    <property type="match status" value="1"/>
</dbReference>
<dbReference type="Proteomes" id="UP000467240">
    <property type="component" value="Unassembled WGS sequence"/>
</dbReference>
<dbReference type="EMBL" id="WBJZ01000008">
    <property type="protein sequence ID" value="KAB1657823.1"/>
    <property type="molecule type" value="Genomic_DNA"/>
</dbReference>
<keyword evidence="4" id="KW-1185">Reference proteome</keyword>
<dbReference type="InterPro" id="IPR051783">
    <property type="entry name" value="NAD(P)-dependent_oxidoreduct"/>
</dbReference>
<feature type="region of interest" description="Disordered" evidence="1">
    <location>
        <begin position="111"/>
        <end position="132"/>
    </location>
</feature>
<evidence type="ECO:0000256" key="1">
    <source>
        <dbReference type="SAM" id="MobiDB-lite"/>
    </source>
</evidence>
<accession>A0A7J5BUM6</accession>
<feature type="domain" description="NAD-dependent epimerase/dehydratase" evidence="2">
    <location>
        <begin position="4"/>
        <end position="214"/>
    </location>
</feature>
<dbReference type="SUPFAM" id="SSF51735">
    <property type="entry name" value="NAD(P)-binding Rossmann-fold domains"/>
    <property type="match status" value="1"/>
</dbReference>
<dbReference type="GO" id="GO:0004029">
    <property type="term" value="F:aldehyde dehydrogenase (NAD+) activity"/>
    <property type="evidence" value="ECO:0007669"/>
    <property type="project" value="TreeGrafter"/>
</dbReference>
<reference evidence="3 4" key="1">
    <citation type="submission" date="2019-09" db="EMBL/GenBank/DDBJ databases">
        <title>Phylogeny of genus Pseudoclavibacter and closely related genus.</title>
        <authorList>
            <person name="Li Y."/>
        </authorList>
    </citation>
    <scope>NUCLEOTIDE SEQUENCE [LARGE SCALE GENOMIC DNA]</scope>
    <source>
        <strain evidence="3 4">DSM 23821</strain>
    </source>
</reference>
<dbReference type="PANTHER" id="PTHR48079:SF6">
    <property type="entry name" value="NAD(P)-BINDING DOMAIN-CONTAINING PROTEIN-RELATED"/>
    <property type="match status" value="1"/>
</dbReference>
<dbReference type="AlphaFoldDB" id="A0A7J5BUM6"/>
<comment type="caution">
    <text evidence="3">The sequence shown here is derived from an EMBL/GenBank/DDBJ whole genome shotgun (WGS) entry which is preliminary data.</text>
</comment>
<proteinExistence type="predicted"/>
<dbReference type="GO" id="GO:0005737">
    <property type="term" value="C:cytoplasm"/>
    <property type="evidence" value="ECO:0007669"/>
    <property type="project" value="TreeGrafter"/>
</dbReference>
<sequence length="306" mass="32388">MMRVAVTGASGFVGGAIASALADEGFDVTGYGRRGDGWRHERGRYVRSDLVACTGPLADVDVVVNAAATTDEQASVGDAFAINADVPRRLPSLFPGARIVHLSSSSVYDAEGTRRGLREDAPRPRRHLGSYPASKAAGDRAALAAGAVVLRPHAVYGPGDTTLLPRFAALVRDGLLPLPGGARSWHTLTRVESIAEATLLVLAARPASGVYNIADDGSTRLDRVLCEALRYRSGRHTRVVSVPLGVAWAVARAGERARRTGLVERVPLTPYALTQVVSDCTLDTSRARAAFGFVPRHTDVSDAATW</sequence>
<dbReference type="InterPro" id="IPR001509">
    <property type="entry name" value="Epimerase_deHydtase"/>
</dbReference>
<dbReference type="PANTHER" id="PTHR48079">
    <property type="entry name" value="PROTEIN YEEZ"/>
    <property type="match status" value="1"/>
</dbReference>
<evidence type="ECO:0000313" key="3">
    <source>
        <dbReference type="EMBL" id="KAB1657823.1"/>
    </source>
</evidence>
<feature type="compositionally biased region" description="Basic and acidic residues" evidence="1">
    <location>
        <begin position="111"/>
        <end position="123"/>
    </location>
</feature>
<protein>
    <submittedName>
        <fullName evidence="3">NAD(P)-dependent oxidoreductase</fullName>
    </submittedName>
</protein>
<gene>
    <name evidence="3" type="ORF">F8O01_07700</name>
</gene>
<name>A0A7J5BUM6_9MICO</name>
<dbReference type="InterPro" id="IPR036291">
    <property type="entry name" value="NAD(P)-bd_dom_sf"/>
</dbReference>
<dbReference type="Gene3D" id="3.40.50.720">
    <property type="entry name" value="NAD(P)-binding Rossmann-like Domain"/>
    <property type="match status" value="1"/>
</dbReference>
<organism evidence="3 4">
    <name type="scientific">Pseudoclavibacter chungangensis</name>
    <dbReference type="NCBI Taxonomy" id="587635"/>
    <lineage>
        <taxon>Bacteria</taxon>
        <taxon>Bacillati</taxon>
        <taxon>Actinomycetota</taxon>
        <taxon>Actinomycetes</taxon>
        <taxon>Micrococcales</taxon>
        <taxon>Microbacteriaceae</taxon>
        <taxon>Pseudoclavibacter</taxon>
    </lineage>
</organism>
<evidence type="ECO:0000259" key="2">
    <source>
        <dbReference type="Pfam" id="PF01370"/>
    </source>
</evidence>
<evidence type="ECO:0000313" key="4">
    <source>
        <dbReference type="Proteomes" id="UP000467240"/>
    </source>
</evidence>